<dbReference type="GO" id="GO:0000462">
    <property type="term" value="P:maturation of SSU-rRNA from tricistronic rRNA transcript (SSU-rRNA, 5.8S rRNA, LSU-rRNA)"/>
    <property type="evidence" value="ECO:0007669"/>
    <property type="project" value="TreeGrafter"/>
</dbReference>
<evidence type="ECO:0000256" key="4">
    <source>
        <dbReference type="ARBA" id="ARBA00022517"/>
    </source>
</evidence>
<dbReference type="InterPro" id="IPR011989">
    <property type="entry name" value="ARM-like"/>
</dbReference>
<dbReference type="GO" id="GO:0032040">
    <property type="term" value="C:small-subunit processome"/>
    <property type="evidence" value="ECO:0007669"/>
    <property type="project" value="TreeGrafter"/>
</dbReference>
<keyword evidence="4 8" id="KW-0690">Ribosome biogenesis</keyword>
<dbReference type="InterPro" id="IPR022125">
    <property type="entry name" value="U3snoRNP10_N"/>
</dbReference>
<dbReference type="Pfam" id="PF23243">
    <property type="entry name" value="HEAT_HEATR1"/>
    <property type="match status" value="1"/>
</dbReference>
<comment type="caution">
    <text evidence="10">The sequence shown here is derived from an EMBL/GenBank/DDBJ whole genome shotgun (WGS) entry which is preliminary data.</text>
</comment>
<dbReference type="InterPro" id="IPR016024">
    <property type="entry name" value="ARM-type_fold"/>
</dbReference>
<gene>
    <name evidence="10" type="primary">HEATR1</name>
    <name evidence="10" type="ORF">HK103_005963</name>
</gene>
<comment type="subcellular location">
    <subcellularLocation>
        <location evidence="1 8">Nucleus</location>
        <location evidence="1 8">Nucleolus</location>
    </subcellularLocation>
</comment>
<dbReference type="GO" id="GO:0030515">
    <property type="term" value="F:snoRNA binding"/>
    <property type="evidence" value="ECO:0007669"/>
    <property type="project" value="TreeGrafter"/>
</dbReference>
<evidence type="ECO:0000259" key="9">
    <source>
        <dbReference type="SMART" id="SM01036"/>
    </source>
</evidence>
<evidence type="ECO:0000256" key="8">
    <source>
        <dbReference type="RuleBase" id="RU367065"/>
    </source>
</evidence>
<protein>
    <recommendedName>
        <fullName evidence="3 8">U3 small nucleolar RNA-associated protein 10</fullName>
    </recommendedName>
</protein>
<dbReference type="InterPro" id="IPR040191">
    <property type="entry name" value="UTP10"/>
</dbReference>
<dbReference type="GO" id="GO:0030686">
    <property type="term" value="C:90S preribosome"/>
    <property type="evidence" value="ECO:0007669"/>
    <property type="project" value="TreeGrafter"/>
</dbReference>
<dbReference type="EMBL" id="JADGKB010000006">
    <property type="protein sequence ID" value="KAJ3261355.1"/>
    <property type="molecule type" value="Genomic_DNA"/>
</dbReference>
<feature type="domain" description="BP28 C-terminal" evidence="9">
    <location>
        <begin position="1722"/>
        <end position="1859"/>
    </location>
</feature>
<evidence type="ECO:0000256" key="6">
    <source>
        <dbReference type="ARBA" id="ARBA00023242"/>
    </source>
</evidence>
<keyword evidence="5 8" id="KW-0698">rRNA processing</keyword>
<accession>A0AAD5Y5Y9</accession>
<comment type="function">
    <text evidence="8">Involved in nucleolar processing of pre-18S ribosomal RNA.</text>
</comment>
<evidence type="ECO:0000256" key="3">
    <source>
        <dbReference type="ARBA" id="ARBA00015399"/>
    </source>
</evidence>
<dbReference type="GO" id="GO:0045943">
    <property type="term" value="P:positive regulation of transcription by RNA polymerase I"/>
    <property type="evidence" value="ECO:0007669"/>
    <property type="project" value="TreeGrafter"/>
</dbReference>
<evidence type="ECO:0000313" key="10">
    <source>
        <dbReference type="EMBL" id="KAJ3261355.1"/>
    </source>
</evidence>
<dbReference type="Gene3D" id="1.25.10.10">
    <property type="entry name" value="Leucine-rich Repeat Variant"/>
    <property type="match status" value="2"/>
</dbReference>
<proteinExistence type="inferred from homology"/>
<dbReference type="SUPFAM" id="SSF48371">
    <property type="entry name" value="ARM repeat"/>
    <property type="match status" value="3"/>
</dbReference>
<dbReference type="InterPro" id="IPR056473">
    <property type="entry name" value="HEAT_Utp10/HEAT1"/>
</dbReference>
<dbReference type="GO" id="GO:0034455">
    <property type="term" value="C:t-UTP complex"/>
    <property type="evidence" value="ECO:0007669"/>
    <property type="project" value="TreeGrafter"/>
</dbReference>
<dbReference type="InterPro" id="IPR012954">
    <property type="entry name" value="BP28_C_dom"/>
</dbReference>
<dbReference type="Pfam" id="PF08146">
    <property type="entry name" value="BP28CT"/>
    <property type="match status" value="1"/>
</dbReference>
<evidence type="ECO:0000313" key="11">
    <source>
        <dbReference type="Proteomes" id="UP001210925"/>
    </source>
</evidence>
<keyword evidence="6 8" id="KW-0539">Nucleus</keyword>
<dbReference type="Proteomes" id="UP001210925">
    <property type="component" value="Unassembled WGS sequence"/>
</dbReference>
<evidence type="ECO:0000256" key="2">
    <source>
        <dbReference type="ARBA" id="ARBA00010559"/>
    </source>
</evidence>
<evidence type="ECO:0000256" key="5">
    <source>
        <dbReference type="ARBA" id="ARBA00022552"/>
    </source>
</evidence>
<comment type="subunit">
    <text evidence="8">Component of the ribosomal small subunit (SSU) processome.</text>
</comment>
<dbReference type="SMART" id="SM01036">
    <property type="entry name" value="BP28CT"/>
    <property type="match status" value="1"/>
</dbReference>
<organism evidence="10 11">
    <name type="scientific">Boothiomyces macroporosus</name>
    <dbReference type="NCBI Taxonomy" id="261099"/>
    <lineage>
        <taxon>Eukaryota</taxon>
        <taxon>Fungi</taxon>
        <taxon>Fungi incertae sedis</taxon>
        <taxon>Chytridiomycota</taxon>
        <taxon>Chytridiomycota incertae sedis</taxon>
        <taxon>Chytridiomycetes</taxon>
        <taxon>Rhizophydiales</taxon>
        <taxon>Terramycetaceae</taxon>
        <taxon>Boothiomyces</taxon>
    </lineage>
</organism>
<reference evidence="10" key="1">
    <citation type="submission" date="2020-05" db="EMBL/GenBank/DDBJ databases">
        <title>Phylogenomic resolution of chytrid fungi.</title>
        <authorList>
            <person name="Stajich J.E."/>
            <person name="Amses K."/>
            <person name="Simmons R."/>
            <person name="Seto K."/>
            <person name="Myers J."/>
            <person name="Bonds A."/>
            <person name="Quandt C.A."/>
            <person name="Barry K."/>
            <person name="Liu P."/>
            <person name="Grigoriev I."/>
            <person name="Longcore J.E."/>
            <person name="James T.Y."/>
        </authorList>
    </citation>
    <scope>NUCLEOTIDE SEQUENCE</scope>
    <source>
        <strain evidence="10">PLAUS21</strain>
    </source>
</reference>
<sequence length="1995" mass="224067">MSFLERQLQQIASSKAPLPTKARASLLFDPKAAADVDRETIFELGLSGFQKLVSLDSQFNQFGETLFSTAMKSQDRMLLTAQENSVLDKNISLFLQLLSPYYLQKDSFNALEWLVRRFKINEMNVDAVLKCILPYHETPQFVKFCKILALDGKPMWQFLMPVQKSNVPLGRGTLVQNCLKDRALVAYILKMGSENRQLGIKNNTLSSFYACTLIEYFNSLKAVDDNHLRLLLPSLLEGLQSEDADFRSTMQMLLALLSKKLVFEQDILSQILVATTKNLQRGSLYMSLLCLLTVTQSQDCNELPSEVVVSLLDQRFMLVLLHTLTLIALGGDHESAVSTLVELLRNADLSRECVTEIVGKILLAVQDDESAIPYGTAVLGQIHSQRFKEIEEQMDKLLQGKKKNKKMYEIFAKIFSGTVSESFQPGNTTLYLSLQHAESKIRLLALQRLKEILQGDDLESKDDIKSFLGPVLLDRLNDTPEIVSFVLDINGLTGLVDKHQLIQGLVIVASNENFTIVEKKALDLILTIVEEEPTLQSESVKHVLFGSLFSAISSKDLKIASEWVTTLAKKYSLSKKLKELAGAFVPNSTLLERVSHVTEFLVSNSDSECNFEFYIAGSQSICSLMRVLSMLVLNRAIFLKKIQLESTSLYLSVLSGFISNPKFAEYHDSIPLDSLTTKDGLPTDIFMKKLLGKNLETLENCLYLSSLAGIITNIQKKAVAVWFEKTDAHSYENLAFKLFEAIQLVGSQFQKVLVEKLFQNHCKNVLEFCLAVSTIHQSPTIQISALKIANVYLKALLSNGQFKDLQLVIPSLLICLSNPEQDVRAEATSFLKDLHSIYKKIEKAEIYGLDTFYGEKTGKVHYLLKNSAASFVEQLHSRAEEMLSDEEYLMNNIHSIVTMNSGDKLKWKEDYIDFTLTNVLAFSHKPSQATLLSIFKSLDTPLLLKTLHPLLQSELSAIQQSPEKVNYNRSLIQNLVQLYYSLSTASLFGKKSGIYLNQYCQLFAKYDTDHQIEVCLLAIEGISSEWFDGLNIVHRQLIFSVLVDTLALGPAQLSLPIKKCLKEITLSASVMEPKLSQIASSLEDSESVKKTKAEGDRQQEKIYILIAFLEILQLLSIDNDSIQLVSGIVSLLGGLLNFSTETFTNIEYAKQLILSALSSIMKECPEASELTEETLRTDLIVQCIRFTDNPQTHNAALLLLAAIGKILPDIVLVNIMPVFTFMGANILRQDDNYSFHVVQQTLETILPSLLNSGEEDSLTYVKAILDIFVNALTHVPSHRRLRLFTILIKTLGANEYLGSLVVLLLSSQIIAADKQIISPGESVNVKKFSMELLHQFDLETQFTTLNSMVEIFGSTPNENSSQELPAVLDCSVLQTKTIRQIKIQLLKFVNHALNYTAERIGATDGSEADSEVHLNLIKNILQEIAATHKLDISDNSPSTAKYVSTIKDLLYENLNVANSLLSLPVFLDVTTKLLSVKDANIKKRAMNMLQERIKVIGSEEIVPEEFDVVTDKLCGLFTEEDEAGGMENKQHALITFAVLVTVIGQKSLEKYTEILKLIIGKHGLLSSQIEVYSSSMIALASFIRVLGTRTIPYLPKFVPTFLKYTETALKNVEDVDNIVSSHVVIKSGLACFDAFIETIPQFTSSYLVQFIAILTSNSLVTINSEPIQKSVAGLLTKIPTLIDHRILFPVVNKQIQSMIQSSSSSFIQGLNLLIEIISCTKQANLLEFAKDWFKLFITVFDFKKQVSYSETETIAVEQVLKTVFIRFTMKMNEKTFKPLFLKVVDWGLTKEAENKLFLFRLVDSLLENLKTIFVPYYGYIMDAAIAILEEILDTKDVGALWEPVLVSLTKCFTFDTNGFVNQSRFDKILKPLVDQIDLIGAHGQEYKEKMIEFVIPCIGQLAKAYHQEDAWKQLNKAALMKTRSPEASVRWVGLSVISELYLRLGEEMLVFFPETIPFLAELMEDEDPEVEQLCQDVCLQIQQYLGEPIQQYFTA</sequence>
<evidence type="ECO:0000256" key="7">
    <source>
        <dbReference type="ARBA" id="ARBA00023274"/>
    </source>
</evidence>
<dbReference type="Pfam" id="PF12397">
    <property type="entry name" value="U3snoRNP10"/>
    <property type="match status" value="1"/>
</dbReference>
<dbReference type="PANTHER" id="PTHR13457">
    <property type="entry name" value="BAP28"/>
    <property type="match status" value="1"/>
</dbReference>
<keyword evidence="11" id="KW-1185">Reference proteome</keyword>
<evidence type="ECO:0000256" key="1">
    <source>
        <dbReference type="ARBA" id="ARBA00004604"/>
    </source>
</evidence>
<comment type="similarity">
    <text evidence="2 8">Belongs to the HEATR1/UTP10 family.</text>
</comment>
<keyword evidence="7 8" id="KW-0687">Ribonucleoprotein</keyword>
<name>A0AAD5Y5Y9_9FUNG</name>
<dbReference type="PANTHER" id="PTHR13457:SF1">
    <property type="entry name" value="HEAT REPEAT-CONTAINING PROTEIN 1"/>
    <property type="match status" value="1"/>
</dbReference>